<feature type="compositionally biased region" description="Basic and acidic residues" evidence="1">
    <location>
        <begin position="50"/>
        <end position="59"/>
    </location>
</feature>
<feature type="region of interest" description="Disordered" evidence="1">
    <location>
        <begin position="244"/>
        <end position="264"/>
    </location>
</feature>
<keyword evidence="3" id="KW-1185">Reference proteome</keyword>
<accession>A0ABR3AAH0</accession>
<dbReference type="Proteomes" id="UP001437256">
    <property type="component" value="Unassembled WGS sequence"/>
</dbReference>
<gene>
    <name evidence="2" type="ORF">AAF712_002527</name>
</gene>
<evidence type="ECO:0000256" key="1">
    <source>
        <dbReference type="SAM" id="MobiDB-lite"/>
    </source>
</evidence>
<dbReference type="EMBL" id="JBBXMP010000007">
    <property type="protein sequence ID" value="KAL0070339.1"/>
    <property type="molecule type" value="Genomic_DNA"/>
</dbReference>
<evidence type="ECO:0008006" key="4">
    <source>
        <dbReference type="Google" id="ProtNLM"/>
    </source>
</evidence>
<feature type="region of interest" description="Disordered" evidence="1">
    <location>
        <begin position="1"/>
        <end position="145"/>
    </location>
</feature>
<feature type="compositionally biased region" description="Polar residues" evidence="1">
    <location>
        <begin position="16"/>
        <end position="35"/>
    </location>
</feature>
<comment type="caution">
    <text evidence="2">The sequence shown here is derived from an EMBL/GenBank/DDBJ whole genome shotgun (WGS) entry which is preliminary data.</text>
</comment>
<organism evidence="2 3">
    <name type="scientific">Marasmius tenuissimus</name>
    <dbReference type="NCBI Taxonomy" id="585030"/>
    <lineage>
        <taxon>Eukaryota</taxon>
        <taxon>Fungi</taxon>
        <taxon>Dikarya</taxon>
        <taxon>Basidiomycota</taxon>
        <taxon>Agaricomycotina</taxon>
        <taxon>Agaricomycetes</taxon>
        <taxon>Agaricomycetidae</taxon>
        <taxon>Agaricales</taxon>
        <taxon>Marasmiineae</taxon>
        <taxon>Marasmiaceae</taxon>
        <taxon>Marasmius</taxon>
    </lineage>
</organism>
<reference evidence="2 3" key="1">
    <citation type="submission" date="2024-05" db="EMBL/GenBank/DDBJ databases">
        <title>A draft genome resource for the thread blight pathogen Marasmius tenuissimus strain MS-2.</title>
        <authorList>
            <person name="Yulfo-Soto G.E."/>
            <person name="Baruah I.K."/>
            <person name="Amoako-Attah I."/>
            <person name="Bukari Y."/>
            <person name="Meinhardt L.W."/>
            <person name="Bailey B.A."/>
            <person name="Cohen S.P."/>
        </authorList>
    </citation>
    <scope>NUCLEOTIDE SEQUENCE [LARGE SCALE GENOMIC DNA]</scope>
    <source>
        <strain evidence="2 3">MS-2</strain>
    </source>
</reference>
<feature type="compositionally biased region" description="Basic residues" evidence="1">
    <location>
        <begin position="113"/>
        <end position="129"/>
    </location>
</feature>
<proteinExistence type="predicted"/>
<protein>
    <recommendedName>
        <fullName evidence="4">BED-type domain-containing protein</fullName>
    </recommendedName>
</protein>
<evidence type="ECO:0000313" key="3">
    <source>
        <dbReference type="Proteomes" id="UP001437256"/>
    </source>
</evidence>
<feature type="compositionally biased region" description="Polar residues" evidence="1">
    <location>
        <begin position="72"/>
        <end position="95"/>
    </location>
</feature>
<sequence>MGIDAPTRQGMLMLQQGKQYPKSSQQRQSDFQHQSLVRRPLEDTLESEDEIGRELRKLEMNLPLDSDDDSSNETPHPSHCQSQNPQTVKCSTLSQEAEFLPPSDNESDQHTCAKGKGKGKGNAKGKGKGKVNSGGARAPPSGTPACRVNGAQLPALPKKQVGSRLVKEDSHKSKDVHTFMLLDLNDPDKRICKFCMDLVKEGKILKLHTFARSTGTNPVHNHLQKHMDIWVKVCDTMKIQISGKHPKAADDHHAKHGLPQMKDL</sequence>
<name>A0ABR3AAH0_9AGAR</name>
<evidence type="ECO:0000313" key="2">
    <source>
        <dbReference type="EMBL" id="KAL0070339.1"/>
    </source>
</evidence>